<dbReference type="RefSeq" id="WP_234864664.1">
    <property type="nucleotide sequence ID" value="NZ_JAKEVY010000001.1"/>
</dbReference>
<evidence type="ECO:0000313" key="3">
    <source>
        <dbReference type="EMBL" id="MCF1714137.1"/>
    </source>
</evidence>
<evidence type="ECO:0000259" key="2">
    <source>
        <dbReference type="Pfam" id="PF14534"/>
    </source>
</evidence>
<dbReference type="InterPro" id="IPR032710">
    <property type="entry name" value="NTF2-like_dom_sf"/>
</dbReference>
<dbReference type="Pfam" id="PF14534">
    <property type="entry name" value="DUF4440"/>
    <property type="match status" value="1"/>
</dbReference>
<comment type="caution">
    <text evidence="3">The sequence shown here is derived from an EMBL/GenBank/DDBJ whole genome shotgun (WGS) entry which is preliminary data.</text>
</comment>
<gene>
    <name evidence="3" type="ORF">L0U88_05815</name>
</gene>
<accession>A0ABS9BEW0</accession>
<dbReference type="EMBL" id="JAKEVY010000001">
    <property type="protein sequence ID" value="MCF1714137.1"/>
    <property type="molecule type" value="Genomic_DNA"/>
</dbReference>
<keyword evidence="4" id="KW-1185">Reference proteome</keyword>
<dbReference type="InterPro" id="IPR027843">
    <property type="entry name" value="DUF4440"/>
</dbReference>
<evidence type="ECO:0000313" key="4">
    <source>
        <dbReference type="Proteomes" id="UP001200145"/>
    </source>
</evidence>
<feature type="chain" id="PRO_5046112556" evidence="1">
    <location>
        <begin position="22"/>
        <end position="141"/>
    </location>
</feature>
<reference evidence="3 4" key="1">
    <citation type="submission" date="2022-01" db="EMBL/GenBank/DDBJ databases">
        <title>Flavihumibacter sp. nov., isolated from sediment of a river.</title>
        <authorList>
            <person name="Liu H."/>
        </authorList>
    </citation>
    <scope>NUCLEOTIDE SEQUENCE [LARGE SCALE GENOMIC DNA]</scope>
    <source>
        <strain evidence="3 4">RY-1</strain>
    </source>
</reference>
<evidence type="ECO:0000256" key="1">
    <source>
        <dbReference type="SAM" id="SignalP"/>
    </source>
</evidence>
<name>A0ABS9BEW0_9BACT</name>
<feature type="signal peptide" evidence="1">
    <location>
        <begin position="1"/>
        <end position="21"/>
    </location>
</feature>
<dbReference type="Proteomes" id="UP001200145">
    <property type="component" value="Unassembled WGS sequence"/>
</dbReference>
<protein>
    <submittedName>
        <fullName evidence="3">Nuclear transport factor 2 family protein</fullName>
    </submittedName>
</protein>
<proteinExistence type="predicted"/>
<feature type="domain" description="DUF4440" evidence="2">
    <location>
        <begin position="28"/>
        <end position="133"/>
    </location>
</feature>
<keyword evidence="1" id="KW-0732">Signal</keyword>
<sequence length="141" mass="16084">MVRAFMLYIFLLLATTGNAQSKEEVAVAAQLDRLNKAMVDKNLAVLEDIFHANMWYGHSSGRLDDKLATIKDVMEGPVDFITLEATDRKIQLVEKNAMIRFIFEAKATNNGQEQTIRIGVMTVWKKEKSGWKLFARQAYKL</sequence>
<organism evidence="3 4">
    <name type="scientific">Flavihumibacter fluminis</name>
    <dbReference type="NCBI Taxonomy" id="2909236"/>
    <lineage>
        <taxon>Bacteria</taxon>
        <taxon>Pseudomonadati</taxon>
        <taxon>Bacteroidota</taxon>
        <taxon>Chitinophagia</taxon>
        <taxon>Chitinophagales</taxon>
        <taxon>Chitinophagaceae</taxon>
        <taxon>Flavihumibacter</taxon>
    </lineage>
</organism>
<dbReference type="Gene3D" id="3.10.450.50">
    <property type="match status" value="1"/>
</dbReference>
<dbReference type="SUPFAM" id="SSF54427">
    <property type="entry name" value="NTF2-like"/>
    <property type="match status" value="1"/>
</dbReference>